<feature type="compositionally biased region" description="Polar residues" evidence="1">
    <location>
        <begin position="50"/>
        <end position="59"/>
    </location>
</feature>
<dbReference type="EMBL" id="KL198061">
    <property type="protein sequence ID" value="KDQ11141.1"/>
    <property type="molecule type" value="Genomic_DNA"/>
</dbReference>
<sequence>MSEIQEGDRVKYAPFHQAYDPKASKSQSTGEVTHVNEKPKKNDPEHKTYTILNDNTGKETTYGERSITEVLDE</sequence>
<feature type="compositionally biased region" description="Basic and acidic residues" evidence="1">
    <location>
        <begin position="34"/>
        <end position="48"/>
    </location>
</feature>
<protein>
    <recommendedName>
        <fullName evidence="4">Hypervirulence associated protein TUDOR domain-containing protein</fullName>
    </recommendedName>
</protein>
<evidence type="ECO:0000313" key="3">
    <source>
        <dbReference type="Proteomes" id="UP000027195"/>
    </source>
</evidence>
<reference evidence="3" key="1">
    <citation type="journal article" date="2014" name="Proc. Natl. Acad. Sci. U.S.A.">
        <title>Extensive sampling of basidiomycete genomes demonstrates inadequacy of the white-rot/brown-rot paradigm for wood decay fungi.</title>
        <authorList>
            <person name="Riley R."/>
            <person name="Salamov A.A."/>
            <person name="Brown D.W."/>
            <person name="Nagy L.G."/>
            <person name="Floudas D."/>
            <person name="Held B.W."/>
            <person name="Levasseur A."/>
            <person name="Lombard V."/>
            <person name="Morin E."/>
            <person name="Otillar R."/>
            <person name="Lindquist E.A."/>
            <person name="Sun H."/>
            <person name="LaButti K.M."/>
            <person name="Schmutz J."/>
            <person name="Jabbour D."/>
            <person name="Luo H."/>
            <person name="Baker S.E."/>
            <person name="Pisabarro A.G."/>
            <person name="Walton J.D."/>
            <person name="Blanchette R.A."/>
            <person name="Henrissat B."/>
            <person name="Martin F."/>
            <person name="Cullen D."/>
            <person name="Hibbett D.S."/>
            <person name="Grigoriev I.V."/>
        </authorList>
    </citation>
    <scope>NUCLEOTIDE SEQUENCE [LARGE SCALE GENOMIC DNA]</scope>
    <source>
        <strain evidence="3">FD-172 SS1</strain>
    </source>
</reference>
<accession>A0A067MHT9</accession>
<dbReference type="Proteomes" id="UP000027195">
    <property type="component" value="Unassembled WGS sequence"/>
</dbReference>
<proteinExistence type="predicted"/>
<evidence type="ECO:0008006" key="4">
    <source>
        <dbReference type="Google" id="ProtNLM"/>
    </source>
</evidence>
<gene>
    <name evidence="2" type="ORF">BOTBODRAFT_35677</name>
</gene>
<evidence type="ECO:0000256" key="1">
    <source>
        <dbReference type="SAM" id="MobiDB-lite"/>
    </source>
</evidence>
<keyword evidence="3" id="KW-1185">Reference proteome</keyword>
<dbReference type="InParanoid" id="A0A067MHT9"/>
<dbReference type="OrthoDB" id="10052172at2759"/>
<evidence type="ECO:0000313" key="2">
    <source>
        <dbReference type="EMBL" id="KDQ11141.1"/>
    </source>
</evidence>
<dbReference type="AlphaFoldDB" id="A0A067MHT9"/>
<organism evidence="2 3">
    <name type="scientific">Botryobasidium botryosum (strain FD-172 SS1)</name>
    <dbReference type="NCBI Taxonomy" id="930990"/>
    <lineage>
        <taxon>Eukaryota</taxon>
        <taxon>Fungi</taxon>
        <taxon>Dikarya</taxon>
        <taxon>Basidiomycota</taxon>
        <taxon>Agaricomycotina</taxon>
        <taxon>Agaricomycetes</taxon>
        <taxon>Cantharellales</taxon>
        <taxon>Botryobasidiaceae</taxon>
        <taxon>Botryobasidium</taxon>
    </lineage>
</organism>
<feature type="region of interest" description="Disordered" evidence="1">
    <location>
        <begin position="1"/>
        <end position="73"/>
    </location>
</feature>
<dbReference type="HOGENOM" id="CLU_172686_2_0_1"/>
<feature type="compositionally biased region" description="Basic and acidic residues" evidence="1">
    <location>
        <begin position="1"/>
        <end position="11"/>
    </location>
</feature>
<name>A0A067MHT9_BOTB1</name>